<dbReference type="KEGG" id="tti:THITH_06160"/>
<dbReference type="NCBIfam" id="TIGR02281">
    <property type="entry name" value="clan_AA_DTGA"/>
    <property type="match status" value="1"/>
</dbReference>
<dbReference type="PROSITE" id="PS00141">
    <property type="entry name" value="ASP_PROTEASE"/>
    <property type="match status" value="1"/>
</dbReference>
<dbReference type="Gene3D" id="2.40.70.10">
    <property type="entry name" value="Acid Proteases"/>
    <property type="match status" value="1"/>
</dbReference>
<dbReference type="RefSeq" id="WP_006748572.1">
    <property type="nucleotide sequence ID" value="NZ_CP007029.1"/>
</dbReference>
<dbReference type="InterPro" id="IPR001969">
    <property type="entry name" value="Aspartic_peptidase_AS"/>
</dbReference>
<dbReference type="GO" id="GO:0004190">
    <property type="term" value="F:aspartic-type endopeptidase activity"/>
    <property type="evidence" value="ECO:0007669"/>
    <property type="project" value="InterPro"/>
</dbReference>
<proteinExistence type="predicted"/>
<sequence length="217" mass="23184">MQRIQPIIVLVAALGFTAIAGPAIAELRVQALFQGKALFMLDGQRVLLSDGETGPDGLRLLRATSESALVEYQGRQQQLGLERGRFAGAYQTQPPPELRLLPSSEFGGYRVSGTINGRSVAFVVDTGATLITLSQQQAEQLRLPLSGGDPVSVETASGRVTGQRMLLERVQIGGLEQRNVGAVVLPGDHPSTALLGMSFLSRLDIRNEGPTLVLQAR</sequence>
<evidence type="ECO:0000313" key="2">
    <source>
        <dbReference type="Proteomes" id="UP000005289"/>
    </source>
</evidence>
<reference evidence="1 2" key="1">
    <citation type="submission" date="2013-12" db="EMBL/GenBank/DDBJ databases">
        <authorList>
            <consortium name="DOE Joint Genome Institute"/>
            <person name="Muyzer G."/>
            <person name="Huntemann M."/>
            <person name="Han J."/>
            <person name="Chen A."/>
            <person name="Kyrpides N."/>
            <person name="Mavromatis K."/>
            <person name="Markowitz V."/>
            <person name="Palaniappan K."/>
            <person name="Ivanova N."/>
            <person name="Schaumberg A."/>
            <person name="Pati A."/>
            <person name="Liolios K."/>
            <person name="Nordberg H.P."/>
            <person name="Cantor M.N."/>
            <person name="Hua S.X."/>
            <person name="Woyke T."/>
        </authorList>
    </citation>
    <scope>NUCLEOTIDE SEQUENCE [LARGE SCALE GENOMIC DNA]</scope>
    <source>
        <strain evidence="1 2">ARh 1</strain>
    </source>
</reference>
<protein>
    <submittedName>
        <fullName evidence="1">Aspartyl protease</fullName>
    </submittedName>
</protein>
<dbReference type="InterPro" id="IPR034122">
    <property type="entry name" value="Retropepsin-like_bacterial"/>
</dbReference>
<dbReference type="Proteomes" id="UP000005289">
    <property type="component" value="Chromosome"/>
</dbReference>
<dbReference type="EMBL" id="CP007029">
    <property type="protein sequence ID" value="AHE97905.1"/>
    <property type="molecule type" value="Genomic_DNA"/>
</dbReference>
<dbReference type="InterPro" id="IPR021109">
    <property type="entry name" value="Peptidase_aspartic_dom_sf"/>
</dbReference>
<gene>
    <name evidence="1" type="ORF">THITH_06160</name>
</gene>
<keyword evidence="1" id="KW-0645">Protease</keyword>
<dbReference type="OrthoDB" id="185963at2"/>
<dbReference type="Pfam" id="PF13975">
    <property type="entry name" value="gag-asp_proteas"/>
    <property type="match status" value="1"/>
</dbReference>
<keyword evidence="2" id="KW-1185">Reference proteome</keyword>
<dbReference type="InterPro" id="IPR011969">
    <property type="entry name" value="Clan_AA_Asp_peptidase_C"/>
</dbReference>
<evidence type="ECO:0000313" key="1">
    <source>
        <dbReference type="EMBL" id="AHE97905.1"/>
    </source>
</evidence>
<name>W0DLZ5_9GAMM</name>
<dbReference type="HOGENOM" id="CLU_104576_0_0_6"/>
<dbReference type="AlphaFoldDB" id="W0DLZ5"/>
<dbReference type="GO" id="GO:0006508">
    <property type="term" value="P:proteolysis"/>
    <property type="evidence" value="ECO:0007669"/>
    <property type="project" value="UniProtKB-KW"/>
</dbReference>
<dbReference type="CDD" id="cd05483">
    <property type="entry name" value="retropepsin_like_bacteria"/>
    <property type="match status" value="1"/>
</dbReference>
<accession>W0DLZ5</accession>
<organism evidence="1 2">
    <name type="scientific">Thioalkalivibrio paradoxus ARh 1</name>
    <dbReference type="NCBI Taxonomy" id="713585"/>
    <lineage>
        <taxon>Bacteria</taxon>
        <taxon>Pseudomonadati</taxon>
        <taxon>Pseudomonadota</taxon>
        <taxon>Gammaproteobacteria</taxon>
        <taxon>Chromatiales</taxon>
        <taxon>Ectothiorhodospiraceae</taxon>
        <taxon>Thioalkalivibrio</taxon>
    </lineage>
</organism>
<keyword evidence="1" id="KW-0378">Hydrolase</keyword>
<dbReference type="STRING" id="713585.THITH_06160"/>
<dbReference type="SUPFAM" id="SSF50630">
    <property type="entry name" value="Acid proteases"/>
    <property type="match status" value="1"/>
</dbReference>